<keyword evidence="2" id="KW-0805">Transcription regulation</keyword>
<keyword evidence="3" id="KW-0238">DNA-binding</keyword>
<reference evidence="5 6" key="1">
    <citation type="submission" date="2022-06" db="EMBL/GenBank/DDBJ databases">
        <title>Isolation of gut microbiota from human fecal samples.</title>
        <authorList>
            <person name="Pamer E.G."/>
            <person name="Barat B."/>
            <person name="Waligurski E."/>
            <person name="Medina S."/>
            <person name="Paddock L."/>
            <person name="Mostad J."/>
        </authorList>
    </citation>
    <scope>NUCLEOTIDE SEQUENCE [LARGE SCALE GENOMIC DNA]</scope>
    <source>
        <strain evidence="5 6">SL.3.17</strain>
    </source>
</reference>
<keyword evidence="6" id="KW-1185">Reference proteome</keyword>
<organism evidence="5 6">
    <name type="scientific">Anaerovorax odorimutans</name>
    <dbReference type="NCBI Taxonomy" id="109327"/>
    <lineage>
        <taxon>Bacteria</taxon>
        <taxon>Bacillati</taxon>
        <taxon>Bacillota</taxon>
        <taxon>Clostridia</taxon>
        <taxon>Peptostreptococcales</taxon>
        <taxon>Anaerovoracaceae</taxon>
        <taxon>Anaerovorax</taxon>
    </lineage>
</organism>
<proteinExistence type="inferred from homology"/>
<keyword evidence="4" id="KW-0804">Transcription</keyword>
<dbReference type="SUPFAM" id="SSF46785">
    <property type="entry name" value="Winged helix' DNA-binding domain"/>
    <property type="match status" value="1"/>
</dbReference>
<gene>
    <name evidence="5" type="ORF">NE619_09230</name>
</gene>
<evidence type="ECO:0000256" key="2">
    <source>
        <dbReference type="ARBA" id="ARBA00023015"/>
    </source>
</evidence>
<dbReference type="Gene3D" id="1.10.10.10">
    <property type="entry name" value="Winged helix-like DNA-binding domain superfamily/Winged helix DNA-binding domain"/>
    <property type="match status" value="1"/>
</dbReference>
<evidence type="ECO:0000256" key="3">
    <source>
        <dbReference type="ARBA" id="ARBA00023125"/>
    </source>
</evidence>
<protein>
    <submittedName>
        <fullName evidence="5">BlaI/MecI/CopY family transcriptional regulator</fullName>
    </submittedName>
</protein>
<dbReference type="InterPro" id="IPR005650">
    <property type="entry name" value="BlaI_family"/>
</dbReference>
<dbReference type="Gene3D" id="1.10.4040.10">
    <property type="entry name" value="Penicillinase repressor domain"/>
    <property type="match status" value="1"/>
</dbReference>
<evidence type="ECO:0000256" key="1">
    <source>
        <dbReference type="ARBA" id="ARBA00011046"/>
    </source>
</evidence>
<comment type="caution">
    <text evidence="5">The sequence shown here is derived from an EMBL/GenBank/DDBJ whole genome shotgun (WGS) entry which is preliminary data.</text>
</comment>
<dbReference type="InterPro" id="IPR036390">
    <property type="entry name" value="WH_DNA-bd_sf"/>
</dbReference>
<dbReference type="Pfam" id="PF03965">
    <property type="entry name" value="Penicillinase_R"/>
    <property type="match status" value="1"/>
</dbReference>
<dbReference type="InterPro" id="IPR036388">
    <property type="entry name" value="WH-like_DNA-bd_sf"/>
</dbReference>
<sequence>MKKLPQISEAEYEVMKIVWANAPISTSQVVEKLTAVSSWSPKTIQTMLLRLVKKGALANEKEGRVFVYTPLVEEEEYRASASHKFLDRFYGGNLNSMVLNFVKEDQLSPQEIEELKAILDGKGTRDD</sequence>
<accession>A0ABT1RNZ7</accession>
<evidence type="ECO:0000313" key="6">
    <source>
        <dbReference type="Proteomes" id="UP001524502"/>
    </source>
</evidence>
<comment type="similarity">
    <text evidence="1">Belongs to the BlaI transcriptional regulatory family.</text>
</comment>
<evidence type="ECO:0000313" key="5">
    <source>
        <dbReference type="EMBL" id="MCQ4636912.1"/>
    </source>
</evidence>
<dbReference type="RefSeq" id="WP_256132103.1">
    <property type="nucleotide sequence ID" value="NZ_JANFXK010000009.1"/>
</dbReference>
<dbReference type="PIRSF" id="PIRSF019455">
    <property type="entry name" value="CopR_AtkY"/>
    <property type="match status" value="1"/>
</dbReference>
<dbReference type="Proteomes" id="UP001524502">
    <property type="component" value="Unassembled WGS sequence"/>
</dbReference>
<name>A0ABT1RNZ7_9FIRM</name>
<evidence type="ECO:0000256" key="4">
    <source>
        <dbReference type="ARBA" id="ARBA00023163"/>
    </source>
</evidence>
<dbReference type="EMBL" id="JANFXK010000009">
    <property type="protein sequence ID" value="MCQ4636912.1"/>
    <property type="molecule type" value="Genomic_DNA"/>
</dbReference>